<dbReference type="PROSITE" id="PS01359">
    <property type="entry name" value="ZF_PHD_1"/>
    <property type="match status" value="1"/>
</dbReference>
<keyword evidence="1" id="KW-0479">Metal-binding</keyword>
<gene>
    <name evidence="6" type="ORF">CYMTET_35819</name>
</gene>
<keyword evidence="3" id="KW-0862">Zinc</keyword>
<dbReference type="InterPro" id="IPR001965">
    <property type="entry name" value="Znf_PHD"/>
</dbReference>
<dbReference type="AlphaFoldDB" id="A0AAE0F8F7"/>
<evidence type="ECO:0000256" key="4">
    <source>
        <dbReference type="PROSITE-ProRule" id="PRU00146"/>
    </source>
</evidence>
<evidence type="ECO:0000313" key="6">
    <source>
        <dbReference type="EMBL" id="KAK3254985.1"/>
    </source>
</evidence>
<evidence type="ECO:0000256" key="2">
    <source>
        <dbReference type="ARBA" id="ARBA00022771"/>
    </source>
</evidence>
<dbReference type="PANTHER" id="PTHR24102:SF28">
    <property type="entry name" value="PHD-TYPE DOMAIN-CONTAINING PROTEIN"/>
    <property type="match status" value="1"/>
</dbReference>
<dbReference type="InterPro" id="IPR011011">
    <property type="entry name" value="Znf_FYVE_PHD"/>
</dbReference>
<dbReference type="InterPro" id="IPR019786">
    <property type="entry name" value="Zinc_finger_PHD-type_CS"/>
</dbReference>
<protein>
    <recommendedName>
        <fullName evidence="5">PHD-type domain-containing protein</fullName>
    </recommendedName>
</protein>
<evidence type="ECO:0000256" key="1">
    <source>
        <dbReference type="ARBA" id="ARBA00022723"/>
    </source>
</evidence>
<dbReference type="CDD" id="cd15543">
    <property type="entry name" value="PHD_RSF1"/>
    <property type="match status" value="1"/>
</dbReference>
<accession>A0AAE0F8F7</accession>
<sequence length="346" mass="38222">MHGSQIAVCHLTDIDPTITCNLDDNEDARCQVCQKANRPASILLCDDCNQGYHLSCLQPKLTRVPKEEFWYCPKCVGQLPDTDLTPEYLHACENRGKQLDGRRMLKVINGQPYEGTLTWLGIGERPFALKCKYDDGDEETFTLAELQQYLLPDDATVPQKQAVAQAQVTRHTVESAALAAITHGSAANTCPSTPYSDRVWDPYAGTKSMEAALTGNGITVHSSDLNPQMDLGAPLDALQPGNVSRMRSYNVVVTSPSFRLLDLALPLLAANRELLCAHVPLHYVFDAHPARRQWLGSLAQAQRLSILLCEQKGPLGRRNIWLIITDSSSTLSKRTRTTSASCIMNF</sequence>
<reference evidence="6 7" key="1">
    <citation type="journal article" date="2015" name="Genome Biol. Evol.">
        <title>Comparative Genomics of a Bacterivorous Green Alga Reveals Evolutionary Causalities and Consequences of Phago-Mixotrophic Mode of Nutrition.</title>
        <authorList>
            <person name="Burns J.A."/>
            <person name="Paasch A."/>
            <person name="Narechania A."/>
            <person name="Kim E."/>
        </authorList>
    </citation>
    <scope>NUCLEOTIDE SEQUENCE [LARGE SCALE GENOMIC DNA]</scope>
    <source>
        <strain evidence="6 7">PLY_AMNH</strain>
    </source>
</reference>
<evidence type="ECO:0000313" key="7">
    <source>
        <dbReference type="Proteomes" id="UP001190700"/>
    </source>
</evidence>
<dbReference type="Proteomes" id="UP001190700">
    <property type="component" value="Unassembled WGS sequence"/>
</dbReference>
<dbReference type="InterPro" id="IPR019787">
    <property type="entry name" value="Znf_PHD-finger"/>
</dbReference>
<evidence type="ECO:0000259" key="5">
    <source>
        <dbReference type="PROSITE" id="PS50016"/>
    </source>
</evidence>
<dbReference type="SUPFAM" id="SSF57903">
    <property type="entry name" value="FYVE/PHD zinc finger"/>
    <property type="match status" value="1"/>
</dbReference>
<evidence type="ECO:0000256" key="3">
    <source>
        <dbReference type="ARBA" id="ARBA00022833"/>
    </source>
</evidence>
<name>A0AAE0F8F7_9CHLO</name>
<dbReference type="Pfam" id="PF00628">
    <property type="entry name" value="PHD"/>
    <property type="match status" value="1"/>
</dbReference>
<dbReference type="PANTHER" id="PTHR24102">
    <property type="entry name" value="PHD FINGER PROTEIN"/>
    <property type="match status" value="1"/>
</dbReference>
<organism evidence="6 7">
    <name type="scientific">Cymbomonas tetramitiformis</name>
    <dbReference type="NCBI Taxonomy" id="36881"/>
    <lineage>
        <taxon>Eukaryota</taxon>
        <taxon>Viridiplantae</taxon>
        <taxon>Chlorophyta</taxon>
        <taxon>Pyramimonadophyceae</taxon>
        <taxon>Pyramimonadales</taxon>
        <taxon>Pyramimonadaceae</taxon>
        <taxon>Cymbomonas</taxon>
    </lineage>
</organism>
<dbReference type="EMBL" id="LGRX02022955">
    <property type="protein sequence ID" value="KAK3254985.1"/>
    <property type="molecule type" value="Genomic_DNA"/>
</dbReference>
<dbReference type="Gene3D" id="2.30.30.1150">
    <property type="match status" value="1"/>
</dbReference>
<comment type="caution">
    <text evidence="6">The sequence shown here is derived from an EMBL/GenBank/DDBJ whole genome shotgun (WGS) entry which is preliminary data.</text>
</comment>
<feature type="domain" description="PHD-type" evidence="5">
    <location>
        <begin position="27"/>
        <end position="78"/>
    </location>
</feature>
<dbReference type="PROSITE" id="PS50016">
    <property type="entry name" value="ZF_PHD_2"/>
    <property type="match status" value="1"/>
</dbReference>
<keyword evidence="7" id="KW-1185">Reference proteome</keyword>
<keyword evidence="2 4" id="KW-0863">Zinc-finger</keyword>
<proteinExistence type="predicted"/>
<dbReference type="SMART" id="SM00249">
    <property type="entry name" value="PHD"/>
    <property type="match status" value="1"/>
</dbReference>
<dbReference type="GO" id="GO:0008270">
    <property type="term" value="F:zinc ion binding"/>
    <property type="evidence" value="ECO:0007669"/>
    <property type="project" value="UniProtKB-KW"/>
</dbReference>